<dbReference type="Proteomes" id="UP000034600">
    <property type="component" value="Unassembled WGS sequence"/>
</dbReference>
<keyword evidence="12" id="KW-0648">Protein biosynthesis</keyword>
<dbReference type="GO" id="GO:0046872">
    <property type="term" value="F:metal ion binding"/>
    <property type="evidence" value="ECO:0007669"/>
    <property type="project" value="UniProtKB-KW"/>
</dbReference>
<proteinExistence type="inferred from homology"/>
<dbReference type="AlphaFoldDB" id="A0A0G1UXP1"/>
<evidence type="ECO:0000256" key="8">
    <source>
        <dbReference type="ARBA" id="ARBA00022723"/>
    </source>
</evidence>
<evidence type="ECO:0000256" key="11">
    <source>
        <dbReference type="ARBA" id="ARBA00022840"/>
    </source>
</evidence>
<evidence type="ECO:0000256" key="2">
    <source>
        <dbReference type="ARBA" id="ARBA00004496"/>
    </source>
</evidence>
<comment type="subunit">
    <text evidence="4">Monomer.</text>
</comment>
<dbReference type="GO" id="GO:0005524">
    <property type="term" value="F:ATP binding"/>
    <property type="evidence" value="ECO:0007669"/>
    <property type="project" value="UniProtKB-KW"/>
</dbReference>
<keyword evidence="8" id="KW-0479">Metal-binding</keyword>
<comment type="subcellular location">
    <subcellularLocation>
        <location evidence="2">Cytoplasm</location>
    </subcellularLocation>
</comment>
<evidence type="ECO:0000256" key="10">
    <source>
        <dbReference type="ARBA" id="ARBA00022833"/>
    </source>
</evidence>
<evidence type="ECO:0000256" key="4">
    <source>
        <dbReference type="ARBA" id="ARBA00011245"/>
    </source>
</evidence>
<evidence type="ECO:0000313" key="17">
    <source>
        <dbReference type="EMBL" id="KKU98831.1"/>
    </source>
</evidence>
<evidence type="ECO:0000256" key="15">
    <source>
        <dbReference type="ARBA" id="ARBA00048359"/>
    </source>
</evidence>
<keyword evidence="6" id="KW-0963">Cytoplasm</keyword>
<evidence type="ECO:0000256" key="7">
    <source>
        <dbReference type="ARBA" id="ARBA00022598"/>
    </source>
</evidence>
<feature type="domain" description="Aminoacyl-tRNA synthetase class Ia" evidence="16">
    <location>
        <begin position="17"/>
        <end position="179"/>
    </location>
</feature>
<dbReference type="GO" id="GO:0004822">
    <property type="term" value="F:isoleucine-tRNA ligase activity"/>
    <property type="evidence" value="ECO:0007669"/>
    <property type="project" value="UniProtKB-EC"/>
</dbReference>
<evidence type="ECO:0000256" key="1">
    <source>
        <dbReference type="ARBA" id="ARBA00001947"/>
    </source>
</evidence>
<keyword evidence="7 17" id="KW-0436">Ligase</keyword>
<dbReference type="InterPro" id="IPR014729">
    <property type="entry name" value="Rossmann-like_a/b/a_fold"/>
</dbReference>
<dbReference type="PANTHER" id="PTHR42780">
    <property type="entry name" value="SOLEUCYL-TRNA SYNTHETASE"/>
    <property type="match status" value="1"/>
</dbReference>
<reference evidence="17 18" key="1">
    <citation type="journal article" date="2015" name="Nature">
        <title>rRNA introns, odd ribosomes, and small enigmatic genomes across a large radiation of phyla.</title>
        <authorList>
            <person name="Brown C.T."/>
            <person name="Hug L.A."/>
            <person name="Thomas B.C."/>
            <person name="Sharon I."/>
            <person name="Castelle C.J."/>
            <person name="Singh A."/>
            <person name="Wilkins M.J."/>
            <person name="Williams K.H."/>
            <person name="Banfield J.F."/>
        </authorList>
    </citation>
    <scope>NUCLEOTIDE SEQUENCE [LARGE SCALE GENOMIC DNA]</scope>
</reference>
<evidence type="ECO:0000256" key="3">
    <source>
        <dbReference type="ARBA" id="ARBA00007078"/>
    </source>
</evidence>
<comment type="function">
    <text evidence="14">Catalyzes the attachment of isoleucine to tRNA(Ile). As IleRS can inadvertently accommodate and process structurally similar amino acids such as valine, to avoid such errors it has two additional distinct tRNA(Ile)-dependent editing activities. One activity is designated as 'pretransfer' editing and involves the hydrolysis of activated Val-AMP. The other activity is designated 'posttransfer' editing and involves deacylation of mischarged Val-tRNA(Ile).</text>
</comment>
<evidence type="ECO:0000259" key="16">
    <source>
        <dbReference type="Pfam" id="PF00133"/>
    </source>
</evidence>
<name>A0A0G1UXP1_9BACT</name>
<comment type="cofactor">
    <cofactor evidence="1">
        <name>Zn(2+)</name>
        <dbReference type="ChEBI" id="CHEBI:29105"/>
    </cofactor>
</comment>
<keyword evidence="11" id="KW-0067">ATP-binding</keyword>
<dbReference type="Gene3D" id="3.40.50.620">
    <property type="entry name" value="HUPs"/>
    <property type="match status" value="1"/>
</dbReference>
<dbReference type="GO" id="GO:0005737">
    <property type="term" value="C:cytoplasm"/>
    <property type="evidence" value="ECO:0007669"/>
    <property type="project" value="UniProtKB-SubCell"/>
</dbReference>
<dbReference type="SUPFAM" id="SSF52374">
    <property type="entry name" value="Nucleotidylyl transferase"/>
    <property type="match status" value="1"/>
</dbReference>
<keyword evidence="9" id="KW-0547">Nucleotide-binding</keyword>
<evidence type="ECO:0000256" key="12">
    <source>
        <dbReference type="ARBA" id="ARBA00022917"/>
    </source>
</evidence>
<evidence type="ECO:0000256" key="6">
    <source>
        <dbReference type="ARBA" id="ARBA00022490"/>
    </source>
</evidence>
<dbReference type="InterPro" id="IPR023586">
    <property type="entry name" value="Ile-tRNA-ligase_type2"/>
</dbReference>
<keyword evidence="10" id="KW-0862">Zinc</keyword>
<dbReference type="GO" id="GO:0006428">
    <property type="term" value="P:isoleucyl-tRNA aminoacylation"/>
    <property type="evidence" value="ECO:0007669"/>
    <property type="project" value="TreeGrafter"/>
</dbReference>
<evidence type="ECO:0000256" key="14">
    <source>
        <dbReference type="ARBA" id="ARBA00025217"/>
    </source>
</evidence>
<dbReference type="PATRIC" id="fig|1618666.3.peg.387"/>
<evidence type="ECO:0000256" key="13">
    <source>
        <dbReference type="ARBA" id="ARBA00023146"/>
    </source>
</evidence>
<comment type="similarity">
    <text evidence="3">Belongs to the class-I aminoacyl-tRNA synthetase family. IleS type 2 subfamily.</text>
</comment>
<dbReference type="EC" id="6.1.1.5" evidence="5"/>
<accession>A0A0G1UXP1</accession>
<dbReference type="InterPro" id="IPR002300">
    <property type="entry name" value="aa-tRNA-synth_Ia"/>
</dbReference>
<dbReference type="PANTHER" id="PTHR42780:SF1">
    <property type="entry name" value="ISOLEUCINE--TRNA LIGASE, CYTOPLASMIC"/>
    <property type="match status" value="1"/>
</dbReference>
<dbReference type="FunFam" id="3.40.50.620:FF:000063">
    <property type="entry name" value="Isoleucine--tRNA ligase"/>
    <property type="match status" value="1"/>
</dbReference>
<comment type="caution">
    <text evidence="17">The sequence shown here is derived from an EMBL/GenBank/DDBJ whole genome shotgun (WGS) entry which is preliminary data.</text>
</comment>
<sequence>MLKNLKEFSLPKIEEKVLEFWKSDRIFEKSLAKTKRGKKFVFYEGPPTANGRPGIHHVLARVFKDIVLRYKTMAGFYAPRRGGWDTHGLPVEIEVEKSLGLKSKAEIEKFGIAEFNKKCRESVWKYKNEWERFTERIGFWLDLKNPYITYENSYIETLWWIIQQIAKRKLLYKGHKVVPCEIQD</sequence>
<evidence type="ECO:0000313" key="18">
    <source>
        <dbReference type="Proteomes" id="UP000034600"/>
    </source>
</evidence>
<comment type="catalytic activity">
    <reaction evidence="15">
        <text>tRNA(Ile) + L-isoleucine + ATP = L-isoleucyl-tRNA(Ile) + AMP + diphosphate</text>
        <dbReference type="Rhea" id="RHEA:11060"/>
        <dbReference type="Rhea" id="RHEA-COMP:9666"/>
        <dbReference type="Rhea" id="RHEA-COMP:9695"/>
        <dbReference type="ChEBI" id="CHEBI:30616"/>
        <dbReference type="ChEBI" id="CHEBI:33019"/>
        <dbReference type="ChEBI" id="CHEBI:58045"/>
        <dbReference type="ChEBI" id="CHEBI:78442"/>
        <dbReference type="ChEBI" id="CHEBI:78528"/>
        <dbReference type="ChEBI" id="CHEBI:456215"/>
        <dbReference type="EC" id="6.1.1.5"/>
    </reaction>
</comment>
<evidence type="ECO:0000256" key="9">
    <source>
        <dbReference type="ARBA" id="ARBA00022741"/>
    </source>
</evidence>
<keyword evidence="13" id="KW-0030">Aminoacyl-tRNA synthetase</keyword>
<protein>
    <recommendedName>
        <fullName evidence="5">isoleucine--tRNA ligase</fullName>
        <ecNumber evidence="5">6.1.1.5</ecNumber>
    </recommendedName>
</protein>
<organism evidence="17 18">
    <name type="scientific">Candidatus Jorgensenbacteria bacterium GW2011_GWC1_48_8</name>
    <dbReference type="NCBI Taxonomy" id="1618666"/>
    <lineage>
        <taxon>Bacteria</taxon>
        <taxon>Candidatus Joergenseniibacteriota</taxon>
    </lineage>
</organism>
<evidence type="ECO:0000256" key="5">
    <source>
        <dbReference type="ARBA" id="ARBA00013165"/>
    </source>
</evidence>
<dbReference type="Pfam" id="PF00133">
    <property type="entry name" value="tRNA-synt_1"/>
    <property type="match status" value="1"/>
</dbReference>
<gene>
    <name evidence="17" type="ORF">UY32_C0013G0028</name>
</gene>
<dbReference type="EMBL" id="LCPO01000013">
    <property type="protein sequence ID" value="KKU98831.1"/>
    <property type="molecule type" value="Genomic_DNA"/>
</dbReference>